<dbReference type="FunFam" id="3.30.160.60:FF:000065">
    <property type="entry name" value="B-cell CLL/lymphoma 6, member B"/>
    <property type="match status" value="1"/>
</dbReference>
<evidence type="ECO:0000256" key="5">
    <source>
        <dbReference type="ARBA" id="ARBA00022833"/>
    </source>
</evidence>
<evidence type="ECO:0000256" key="7">
    <source>
        <dbReference type="PROSITE-ProRule" id="PRU00042"/>
    </source>
</evidence>
<evidence type="ECO:0000256" key="3">
    <source>
        <dbReference type="ARBA" id="ARBA00022737"/>
    </source>
</evidence>
<feature type="compositionally biased region" description="Polar residues" evidence="8">
    <location>
        <begin position="1"/>
        <end position="10"/>
    </location>
</feature>
<keyword evidence="4 7" id="KW-0863">Zinc-finger</keyword>
<gene>
    <name evidence="10" type="ORF">K435DRAFT_968969</name>
</gene>
<dbReference type="GO" id="GO:0008270">
    <property type="term" value="F:zinc ion binding"/>
    <property type="evidence" value="ECO:0007669"/>
    <property type="project" value="UniProtKB-KW"/>
</dbReference>
<protein>
    <recommendedName>
        <fullName evidence="9">C2H2-type domain-containing protein</fullName>
    </recommendedName>
</protein>
<dbReference type="InterPro" id="IPR013087">
    <property type="entry name" value="Znf_C2H2_type"/>
</dbReference>
<evidence type="ECO:0000256" key="6">
    <source>
        <dbReference type="ARBA" id="ARBA00023242"/>
    </source>
</evidence>
<name>A0A4S8LKY4_DENBC</name>
<dbReference type="InterPro" id="IPR036236">
    <property type="entry name" value="Znf_C2H2_sf"/>
</dbReference>
<sequence length="177" mass="19535">MSTIDTNNPENVHDIQPIPPSSSNAPSFTFPSQPPFSNSFQSDQTSNNSPMFGGDSDYVSVPIDTTAAISQGEPAVIHERIASQALIDVATRRRHWDNQGQKLYRCDRCSQDFTAKHNLRNHINSHLGIKKHECTCGQAFGTKHVLTRHQKTCNGVTKRKVEPGSPSQSFPQSNSGF</sequence>
<dbReference type="PANTHER" id="PTHR16515">
    <property type="entry name" value="PR DOMAIN ZINC FINGER PROTEIN"/>
    <property type="match status" value="1"/>
</dbReference>
<dbReference type="InterPro" id="IPR050331">
    <property type="entry name" value="Zinc_finger"/>
</dbReference>
<dbReference type="SUPFAM" id="SSF57667">
    <property type="entry name" value="beta-beta-alpha zinc fingers"/>
    <property type="match status" value="1"/>
</dbReference>
<evidence type="ECO:0000313" key="11">
    <source>
        <dbReference type="Proteomes" id="UP000297245"/>
    </source>
</evidence>
<reference evidence="10 11" key="1">
    <citation type="journal article" date="2019" name="Nat. Ecol. Evol.">
        <title>Megaphylogeny resolves global patterns of mushroom evolution.</title>
        <authorList>
            <person name="Varga T."/>
            <person name="Krizsan K."/>
            <person name="Foldi C."/>
            <person name="Dima B."/>
            <person name="Sanchez-Garcia M."/>
            <person name="Sanchez-Ramirez S."/>
            <person name="Szollosi G.J."/>
            <person name="Szarkandi J.G."/>
            <person name="Papp V."/>
            <person name="Albert L."/>
            <person name="Andreopoulos W."/>
            <person name="Angelini C."/>
            <person name="Antonin V."/>
            <person name="Barry K.W."/>
            <person name="Bougher N.L."/>
            <person name="Buchanan P."/>
            <person name="Buyck B."/>
            <person name="Bense V."/>
            <person name="Catcheside P."/>
            <person name="Chovatia M."/>
            <person name="Cooper J."/>
            <person name="Damon W."/>
            <person name="Desjardin D."/>
            <person name="Finy P."/>
            <person name="Geml J."/>
            <person name="Haridas S."/>
            <person name="Hughes K."/>
            <person name="Justo A."/>
            <person name="Karasinski D."/>
            <person name="Kautmanova I."/>
            <person name="Kiss B."/>
            <person name="Kocsube S."/>
            <person name="Kotiranta H."/>
            <person name="LaButti K.M."/>
            <person name="Lechner B.E."/>
            <person name="Liimatainen K."/>
            <person name="Lipzen A."/>
            <person name="Lukacs Z."/>
            <person name="Mihaltcheva S."/>
            <person name="Morgado L.N."/>
            <person name="Niskanen T."/>
            <person name="Noordeloos M.E."/>
            <person name="Ohm R.A."/>
            <person name="Ortiz-Santana B."/>
            <person name="Ovrebo C."/>
            <person name="Racz N."/>
            <person name="Riley R."/>
            <person name="Savchenko A."/>
            <person name="Shiryaev A."/>
            <person name="Soop K."/>
            <person name="Spirin V."/>
            <person name="Szebenyi C."/>
            <person name="Tomsovsky M."/>
            <person name="Tulloss R.E."/>
            <person name="Uehling J."/>
            <person name="Grigoriev I.V."/>
            <person name="Vagvolgyi C."/>
            <person name="Papp T."/>
            <person name="Martin F.M."/>
            <person name="Miettinen O."/>
            <person name="Hibbett D.S."/>
            <person name="Nagy L.G."/>
        </authorList>
    </citation>
    <scope>NUCLEOTIDE SEQUENCE [LARGE SCALE GENOMIC DNA]</scope>
    <source>
        <strain evidence="10 11">CBS 962.96</strain>
    </source>
</reference>
<evidence type="ECO:0000256" key="1">
    <source>
        <dbReference type="ARBA" id="ARBA00004123"/>
    </source>
</evidence>
<keyword evidence="3" id="KW-0677">Repeat</keyword>
<evidence type="ECO:0000256" key="4">
    <source>
        <dbReference type="ARBA" id="ARBA00022771"/>
    </source>
</evidence>
<dbReference type="Gene3D" id="3.30.160.60">
    <property type="entry name" value="Classic Zinc Finger"/>
    <property type="match status" value="1"/>
</dbReference>
<organism evidence="10 11">
    <name type="scientific">Dendrothele bispora (strain CBS 962.96)</name>
    <dbReference type="NCBI Taxonomy" id="1314807"/>
    <lineage>
        <taxon>Eukaryota</taxon>
        <taxon>Fungi</taxon>
        <taxon>Dikarya</taxon>
        <taxon>Basidiomycota</taxon>
        <taxon>Agaricomycotina</taxon>
        <taxon>Agaricomycetes</taxon>
        <taxon>Agaricomycetidae</taxon>
        <taxon>Agaricales</taxon>
        <taxon>Agaricales incertae sedis</taxon>
        <taxon>Dendrothele</taxon>
    </lineage>
</organism>
<evidence type="ECO:0000256" key="8">
    <source>
        <dbReference type="SAM" id="MobiDB-lite"/>
    </source>
</evidence>
<keyword evidence="2" id="KW-0479">Metal-binding</keyword>
<dbReference type="AlphaFoldDB" id="A0A4S8LKY4"/>
<feature type="region of interest" description="Disordered" evidence="8">
    <location>
        <begin position="1"/>
        <end position="57"/>
    </location>
</feature>
<feature type="compositionally biased region" description="Polar residues" evidence="8">
    <location>
        <begin position="165"/>
        <end position="177"/>
    </location>
</feature>
<evidence type="ECO:0000259" key="9">
    <source>
        <dbReference type="PROSITE" id="PS50157"/>
    </source>
</evidence>
<proteinExistence type="predicted"/>
<dbReference type="GO" id="GO:0010468">
    <property type="term" value="P:regulation of gene expression"/>
    <property type="evidence" value="ECO:0007669"/>
    <property type="project" value="TreeGrafter"/>
</dbReference>
<feature type="region of interest" description="Disordered" evidence="8">
    <location>
        <begin position="156"/>
        <end position="177"/>
    </location>
</feature>
<keyword evidence="5" id="KW-0862">Zinc</keyword>
<feature type="compositionally biased region" description="Low complexity" evidence="8">
    <location>
        <begin position="26"/>
        <end position="42"/>
    </location>
</feature>
<keyword evidence="6" id="KW-0539">Nucleus</keyword>
<keyword evidence="11" id="KW-1185">Reference proteome</keyword>
<dbReference type="GO" id="GO:0005634">
    <property type="term" value="C:nucleus"/>
    <property type="evidence" value="ECO:0007669"/>
    <property type="project" value="UniProtKB-SubCell"/>
</dbReference>
<dbReference type="Proteomes" id="UP000297245">
    <property type="component" value="Unassembled WGS sequence"/>
</dbReference>
<dbReference type="PANTHER" id="PTHR16515:SF49">
    <property type="entry name" value="GASTRULA ZINC FINGER PROTEIN XLCGF49.1-LIKE-RELATED"/>
    <property type="match status" value="1"/>
</dbReference>
<dbReference type="EMBL" id="ML179359">
    <property type="protein sequence ID" value="THU89711.1"/>
    <property type="molecule type" value="Genomic_DNA"/>
</dbReference>
<evidence type="ECO:0000256" key="2">
    <source>
        <dbReference type="ARBA" id="ARBA00022723"/>
    </source>
</evidence>
<dbReference type="PROSITE" id="PS00028">
    <property type="entry name" value="ZINC_FINGER_C2H2_1"/>
    <property type="match status" value="1"/>
</dbReference>
<feature type="domain" description="C2H2-type" evidence="9">
    <location>
        <begin position="104"/>
        <end position="131"/>
    </location>
</feature>
<dbReference type="PROSITE" id="PS50157">
    <property type="entry name" value="ZINC_FINGER_C2H2_2"/>
    <property type="match status" value="1"/>
</dbReference>
<accession>A0A4S8LKY4</accession>
<evidence type="ECO:0000313" key="10">
    <source>
        <dbReference type="EMBL" id="THU89711.1"/>
    </source>
</evidence>
<dbReference type="OrthoDB" id="3437960at2759"/>
<comment type="subcellular location">
    <subcellularLocation>
        <location evidence="1">Nucleus</location>
    </subcellularLocation>
</comment>
<dbReference type="Pfam" id="PF00096">
    <property type="entry name" value="zf-C2H2"/>
    <property type="match status" value="1"/>
</dbReference>